<sequence length="163" mass="17009">MAVFDYVVGGIVGLSLALGLWRGVVSELIALAAWVLAFIAALEFGAPSGQLVFGGIADPAVRALAGCALVFVAVLVAMSLVRLAVRSMVKALGLTLSDRLLGMFFGLARGVAIVMALVAVGGLTAAPQQIWWKQAILAPPLETAVLAARPWLPEDLAKRIRFS</sequence>
<comment type="subcellular location">
    <subcellularLocation>
        <location evidence="1">Membrane</location>
        <topology evidence="1">Multi-pass membrane protein</topology>
    </subcellularLocation>
</comment>
<evidence type="ECO:0000256" key="3">
    <source>
        <dbReference type="ARBA" id="ARBA00022989"/>
    </source>
</evidence>
<reference evidence="6" key="1">
    <citation type="submission" date="2020-10" db="EMBL/GenBank/DDBJ databases">
        <title>Connecting structure to function with the recovery of over 1000 high-quality activated sludge metagenome-assembled genomes encoding full-length rRNA genes using long-read sequencing.</title>
        <authorList>
            <person name="Singleton C.M."/>
            <person name="Petriglieri F."/>
            <person name="Kristensen J.M."/>
            <person name="Kirkegaard R.H."/>
            <person name="Michaelsen T.Y."/>
            <person name="Andersen M.H."/>
            <person name="Karst S.M."/>
            <person name="Dueholm M.S."/>
            <person name="Nielsen P.H."/>
            <person name="Albertsen M."/>
        </authorList>
    </citation>
    <scope>NUCLEOTIDE SEQUENCE</scope>
    <source>
        <strain evidence="6">OdNE_18-Q3-R46-58_BAT3C.305</strain>
    </source>
</reference>
<evidence type="ECO:0000256" key="4">
    <source>
        <dbReference type="ARBA" id="ARBA00023136"/>
    </source>
</evidence>
<comment type="caution">
    <text evidence="6">The sequence shown here is derived from an EMBL/GenBank/DDBJ whole genome shotgun (WGS) entry which is preliminary data.</text>
</comment>
<keyword evidence="3 5" id="KW-1133">Transmembrane helix</keyword>
<dbReference type="GO" id="GO:0016020">
    <property type="term" value="C:membrane"/>
    <property type="evidence" value="ECO:0007669"/>
    <property type="project" value="UniProtKB-SubCell"/>
</dbReference>
<proteinExistence type="predicted"/>
<name>A0A9D7LPZ4_9RHOO</name>
<dbReference type="PANTHER" id="PTHR36926">
    <property type="entry name" value="COLICIN V PRODUCTION PROTEIN"/>
    <property type="match status" value="1"/>
</dbReference>
<evidence type="ECO:0000256" key="5">
    <source>
        <dbReference type="SAM" id="Phobius"/>
    </source>
</evidence>
<feature type="transmembrane region" description="Helical" evidence="5">
    <location>
        <begin position="6"/>
        <end position="24"/>
    </location>
</feature>
<dbReference type="AlphaFoldDB" id="A0A9D7LPZ4"/>
<evidence type="ECO:0000313" key="7">
    <source>
        <dbReference type="Proteomes" id="UP000808146"/>
    </source>
</evidence>
<dbReference type="GO" id="GO:0009403">
    <property type="term" value="P:toxin biosynthetic process"/>
    <property type="evidence" value="ECO:0007669"/>
    <property type="project" value="InterPro"/>
</dbReference>
<dbReference type="Proteomes" id="UP000808146">
    <property type="component" value="Unassembled WGS sequence"/>
</dbReference>
<feature type="transmembrane region" description="Helical" evidence="5">
    <location>
        <begin position="63"/>
        <end position="85"/>
    </location>
</feature>
<evidence type="ECO:0000256" key="2">
    <source>
        <dbReference type="ARBA" id="ARBA00022692"/>
    </source>
</evidence>
<dbReference type="InterPro" id="IPR003825">
    <property type="entry name" value="Colicin-V_CvpA"/>
</dbReference>
<dbReference type="Pfam" id="PF02674">
    <property type="entry name" value="Colicin_V"/>
    <property type="match status" value="1"/>
</dbReference>
<gene>
    <name evidence="6" type="ORF">IPN75_00735</name>
</gene>
<keyword evidence="4 5" id="KW-0472">Membrane</keyword>
<dbReference type="InterPro" id="IPR052719">
    <property type="entry name" value="CvpA-like"/>
</dbReference>
<dbReference type="PANTHER" id="PTHR36926:SF1">
    <property type="entry name" value="COLICIN V PRODUCTION PROTEIN"/>
    <property type="match status" value="1"/>
</dbReference>
<organism evidence="6 7">
    <name type="scientific">Candidatus Dechloromonas phosphorivorans</name>
    <dbReference type="NCBI Taxonomy" id="2899244"/>
    <lineage>
        <taxon>Bacteria</taxon>
        <taxon>Pseudomonadati</taxon>
        <taxon>Pseudomonadota</taxon>
        <taxon>Betaproteobacteria</taxon>
        <taxon>Rhodocyclales</taxon>
        <taxon>Azonexaceae</taxon>
        <taxon>Dechloromonas</taxon>
    </lineage>
</organism>
<accession>A0A9D7LPZ4</accession>
<evidence type="ECO:0000256" key="1">
    <source>
        <dbReference type="ARBA" id="ARBA00004141"/>
    </source>
</evidence>
<dbReference type="EMBL" id="JADKBR010000001">
    <property type="protein sequence ID" value="MBK8888988.1"/>
    <property type="molecule type" value="Genomic_DNA"/>
</dbReference>
<feature type="transmembrane region" description="Helical" evidence="5">
    <location>
        <begin position="106"/>
        <end position="125"/>
    </location>
</feature>
<protein>
    <submittedName>
        <fullName evidence="6">CvpA family protein</fullName>
    </submittedName>
</protein>
<keyword evidence="2 5" id="KW-0812">Transmembrane</keyword>
<feature type="transmembrane region" description="Helical" evidence="5">
    <location>
        <begin position="31"/>
        <end position="57"/>
    </location>
</feature>
<evidence type="ECO:0000313" key="6">
    <source>
        <dbReference type="EMBL" id="MBK8888988.1"/>
    </source>
</evidence>